<evidence type="ECO:0000313" key="5">
    <source>
        <dbReference type="EMBL" id="AIG98039.1"/>
    </source>
</evidence>
<dbReference type="NCBIfam" id="NF002577">
    <property type="entry name" value="PRK02228.1"/>
    <property type="match status" value="1"/>
</dbReference>
<dbReference type="SMR" id="A0A075WG53"/>
<dbReference type="AlphaFoldDB" id="A0A075WG53"/>
<keyword evidence="4" id="KW-0066">ATP synthesis</keyword>
<dbReference type="Pfam" id="PF01990">
    <property type="entry name" value="ATP-synt_F"/>
    <property type="match status" value="1"/>
</dbReference>
<keyword evidence="5" id="KW-0378">Hydrolase</keyword>
<keyword evidence="3 4" id="KW-0406">Ion transport</keyword>
<name>A0A075WG53_ARCFL</name>
<keyword evidence="2 4" id="KW-0813">Transport</keyword>
<dbReference type="KEGG" id="afg:AFULGI_00012640"/>
<dbReference type="HAMAP" id="MF_00312">
    <property type="entry name" value="ATP_synth_F_arch"/>
    <property type="match status" value="1"/>
</dbReference>
<keyword evidence="4" id="KW-0472">Membrane</keyword>
<keyword evidence="4" id="KW-0375">Hydrogen ion transport</keyword>
<evidence type="ECO:0000256" key="3">
    <source>
        <dbReference type="ARBA" id="ARBA00023065"/>
    </source>
</evidence>
<keyword evidence="4" id="KW-1003">Cell membrane</keyword>
<dbReference type="InterPro" id="IPR022944">
    <property type="entry name" value="ATPase_V1-cplx_fsu_bac/arc"/>
</dbReference>
<dbReference type="GeneID" id="24794771"/>
<dbReference type="GO" id="GO:0046961">
    <property type="term" value="F:proton-transporting ATPase activity, rotational mechanism"/>
    <property type="evidence" value="ECO:0007669"/>
    <property type="project" value="InterPro"/>
</dbReference>
<evidence type="ECO:0000256" key="1">
    <source>
        <dbReference type="ARBA" id="ARBA00010148"/>
    </source>
</evidence>
<dbReference type="GO" id="GO:0005886">
    <property type="term" value="C:plasma membrane"/>
    <property type="evidence" value="ECO:0007669"/>
    <property type="project" value="UniProtKB-SubCell"/>
</dbReference>
<dbReference type="Proteomes" id="UP000028501">
    <property type="component" value="Chromosome"/>
</dbReference>
<organism evidence="5 6">
    <name type="scientific">Archaeoglobus fulgidus DSM 8774</name>
    <dbReference type="NCBI Taxonomy" id="1344584"/>
    <lineage>
        <taxon>Archaea</taxon>
        <taxon>Methanobacteriati</taxon>
        <taxon>Methanobacteriota</taxon>
        <taxon>Archaeoglobi</taxon>
        <taxon>Archaeoglobales</taxon>
        <taxon>Archaeoglobaceae</taxon>
        <taxon>Archaeoglobus</taxon>
    </lineage>
</organism>
<evidence type="ECO:0000256" key="4">
    <source>
        <dbReference type="HAMAP-Rule" id="MF_00312"/>
    </source>
</evidence>
<evidence type="ECO:0000256" key="2">
    <source>
        <dbReference type="ARBA" id="ARBA00022448"/>
    </source>
</evidence>
<dbReference type="GO" id="GO:0005524">
    <property type="term" value="F:ATP binding"/>
    <property type="evidence" value="ECO:0007669"/>
    <property type="project" value="UniProtKB-UniRule"/>
</dbReference>
<comment type="subunit">
    <text evidence="4">Has multiple subunits with at least A(3), B(3), C, D, E, F, H, I and proteolipid K(x).</text>
</comment>
<accession>A0A075WG53</accession>
<dbReference type="RefSeq" id="WP_010878661.1">
    <property type="nucleotide sequence ID" value="NZ_CP006577.1"/>
</dbReference>
<reference evidence="5 6" key="1">
    <citation type="submission" date="2013-07" db="EMBL/GenBank/DDBJ databases">
        <title>Genome of Archaeoglobus fulgidus.</title>
        <authorList>
            <person name="Fiebig A."/>
            <person name="Birkeland N.-K."/>
        </authorList>
    </citation>
    <scope>NUCLEOTIDE SEQUENCE [LARGE SCALE GENOMIC DNA]</scope>
    <source>
        <strain evidence="5 6">DSM 8774</strain>
    </source>
</reference>
<dbReference type="GO" id="GO:0046933">
    <property type="term" value="F:proton-transporting ATP synthase activity, rotational mechanism"/>
    <property type="evidence" value="ECO:0007669"/>
    <property type="project" value="UniProtKB-UniRule"/>
</dbReference>
<comment type="subcellular location">
    <subcellularLocation>
        <location evidence="4">Cell membrane</location>
        <topology evidence="4">Peripheral membrane protein</topology>
    </subcellularLocation>
</comment>
<dbReference type="InterPro" id="IPR036906">
    <property type="entry name" value="ATPase_V1_fsu_sf"/>
</dbReference>
<dbReference type="EMBL" id="CP006577">
    <property type="protein sequence ID" value="AIG98039.1"/>
    <property type="molecule type" value="Genomic_DNA"/>
</dbReference>
<dbReference type="SUPFAM" id="SSF159468">
    <property type="entry name" value="AtpF-like"/>
    <property type="match status" value="1"/>
</dbReference>
<proteinExistence type="inferred from homology"/>
<comment type="similarity">
    <text evidence="1 4">Belongs to the V-ATPase F subunit family.</text>
</comment>
<gene>
    <name evidence="4" type="primary">atpF</name>
    <name evidence="5" type="ORF">AFULGI_00012640</name>
</gene>
<comment type="function">
    <text evidence="4">Component of the A-type ATP synthase that produces ATP from ADP in the presence of a proton gradient across the membrane.</text>
</comment>
<dbReference type="HOGENOM" id="CLU_135754_2_2_2"/>
<dbReference type="Gene3D" id="3.40.50.10580">
    <property type="entry name" value="ATPase, V1 complex, subunit F"/>
    <property type="match status" value="1"/>
</dbReference>
<dbReference type="InterPro" id="IPR008218">
    <property type="entry name" value="ATPase_V1-cplx_f_g_su"/>
</dbReference>
<evidence type="ECO:0000313" key="6">
    <source>
        <dbReference type="Proteomes" id="UP000028501"/>
    </source>
</evidence>
<dbReference type="GO" id="GO:0016787">
    <property type="term" value="F:hydrolase activity"/>
    <property type="evidence" value="ECO:0007669"/>
    <property type="project" value="UniProtKB-KW"/>
</dbReference>
<dbReference type="GO" id="GO:0042777">
    <property type="term" value="P:proton motive force-driven plasma membrane ATP synthesis"/>
    <property type="evidence" value="ECO:0007669"/>
    <property type="project" value="UniProtKB-UniRule"/>
</dbReference>
<protein>
    <recommendedName>
        <fullName evidence="4">A-type ATP synthase subunit F</fullName>
    </recommendedName>
</protein>
<sequence>MKKLAVVGDPDFTIGFMLAGISDIYEVTSDEEIVKAVEDVLKRDDVGVVIIKQEYLKKLPPVLRREIDEKVEPTFVSVGGTGGVEEIREKIRKAIGVDLWK</sequence>